<dbReference type="AlphaFoldDB" id="A0AAU8A076"/>
<dbReference type="Pfam" id="PF00005">
    <property type="entry name" value="ABC_tran"/>
    <property type="match status" value="1"/>
</dbReference>
<dbReference type="InterPro" id="IPR003439">
    <property type="entry name" value="ABC_transporter-like_ATP-bd"/>
</dbReference>
<name>A0AAU8A076_9BURK</name>
<organism evidence="6">
    <name type="scientific">Polynucleobacter sp. UK-FUSCHL-C3</name>
    <dbReference type="NCBI Taxonomy" id="2955208"/>
    <lineage>
        <taxon>Bacteria</taxon>
        <taxon>Pseudomonadati</taxon>
        <taxon>Pseudomonadota</taxon>
        <taxon>Betaproteobacteria</taxon>
        <taxon>Burkholderiales</taxon>
        <taxon>Burkholderiaceae</taxon>
        <taxon>Polynucleobacter</taxon>
    </lineage>
</organism>
<dbReference type="InterPro" id="IPR003593">
    <property type="entry name" value="AAA+_ATPase"/>
</dbReference>
<dbReference type="InterPro" id="IPR015854">
    <property type="entry name" value="ABC_transpr_LolD-like"/>
</dbReference>
<accession>A0AAU8A076</accession>
<evidence type="ECO:0000313" key="6">
    <source>
        <dbReference type="EMBL" id="XCC56826.1"/>
    </source>
</evidence>
<keyword evidence="2" id="KW-0472">Membrane</keyword>
<dbReference type="GO" id="GO:0005524">
    <property type="term" value="F:ATP binding"/>
    <property type="evidence" value="ECO:0007669"/>
    <property type="project" value="UniProtKB-KW"/>
</dbReference>
<evidence type="ECO:0000256" key="1">
    <source>
        <dbReference type="ARBA" id="ARBA00022475"/>
    </source>
</evidence>
<reference evidence="6" key="1">
    <citation type="submission" date="2022-06" db="EMBL/GenBank/DDBJ databases">
        <title>New Polynucleobacter species.</title>
        <authorList>
            <person name="Hahn M.W."/>
        </authorList>
    </citation>
    <scope>NUCLEOTIDE SEQUENCE</scope>
    <source>
        <strain evidence="6">UK-FUSCHL-C3</strain>
    </source>
</reference>
<keyword evidence="1" id="KW-1003">Cell membrane</keyword>
<protein>
    <submittedName>
        <fullName evidence="6">ATP-binding cassette domain-containing protein</fullName>
    </submittedName>
</protein>
<proteinExistence type="predicted"/>
<evidence type="ECO:0000256" key="3">
    <source>
        <dbReference type="ARBA" id="ARBA00022741"/>
    </source>
</evidence>
<dbReference type="EMBL" id="CP099959">
    <property type="protein sequence ID" value="XCC56826.1"/>
    <property type="molecule type" value="Genomic_DNA"/>
</dbReference>
<keyword evidence="3" id="KW-0547">Nucleotide-binding</keyword>
<feature type="domain" description="ABC transporter" evidence="5">
    <location>
        <begin position="13"/>
        <end position="261"/>
    </location>
</feature>
<dbReference type="PROSITE" id="PS00211">
    <property type="entry name" value="ABC_TRANSPORTER_1"/>
    <property type="match status" value="1"/>
</dbReference>
<evidence type="ECO:0000259" key="5">
    <source>
        <dbReference type="PROSITE" id="PS50893"/>
    </source>
</evidence>
<evidence type="ECO:0000256" key="4">
    <source>
        <dbReference type="ARBA" id="ARBA00022840"/>
    </source>
</evidence>
<dbReference type="InterPro" id="IPR017871">
    <property type="entry name" value="ABC_transporter-like_CS"/>
</dbReference>
<dbReference type="GO" id="GO:0005886">
    <property type="term" value="C:plasma membrane"/>
    <property type="evidence" value="ECO:0007669"/>
    <property type="project" value="TreeGrafter"/>
</dbReference>
<dbReference type="PROSITE" id="PS50893">
    <property type="entry name" value="ABC_TRANSPORTER_2"/>
    <property type="match status" value="1"/>
</dbReference>
<dbReference type="SUPFAM" id="SSF52540">
    <property type="entry name" value="P-loop containing nucleoside triphosphate hydrolases"/>
    <property type="match status" value="1"/>
</dbReference>
<evidence type="ECO:0000256" key="2">
    <source>
        <dbReference type="ARBA" id="ARBA00022519"/>
    </source>
</evidence>
<sequence>MPNQLSARKDFGIELSDVTAYHPAATAQAPPAIQGLSLSIEPGEHVAVIGPSGSGKTSLLLVIAAALKVKSGKVLLNHQSVWELATRKLQELRGNLFFAPQTPPLPPRQRVITALLAAKLPRQSFFVSLTSLIYPRDSKEASEALAQFDLADKLWQRVDRLSGGERQRVGLARALLSPAKIWLIDEPLSALDPTRARQAMDSLITHAKDHGITLITSLHQVDVATSKFPRVIGLRDGKLVFDLPSSEVSKELLADLYRQHEHELYQNAPVLPDSPPEPAPVKIIHCR</sequence>
<dbReference type="SMART" id="SM00382">
    <property type="entry name" value="AAA"/>
    <property type="match status" value="1"/>
</dbReference>
<dbReference type="PANTHER" id="PTHR24220">
    <property type="entry name" value="IMPORT ATP-BINDING PROTEIN"/>
    <property type="match status" value="1"/>
</dbReference>
<dbReference type="Gene3D" id="3.40.50.300">
    <property type="entry name" value="P-loop containing nucleotide triphosphate hydrolases"/>
    <property type="match status" value="1"/>
</dbReference>
<keyword evidence="4 6" id="KW-0067">ATP-binding</keyword>
<gene>
    <name evidence="6" type="ORF">NKE59_04780</name>
</gene>
<dbReference type="GO" id="GO:0016887">
    <property type="term" value="F:ATP hydrolysis activity"/>
    <property type="evidence" value="ECO:0007669"/>
    <property type="project" value="InterPro"/>
</dbReference>
<keyword evidence="2" id="KW-0997">Cell inner membrane</keyword>
<dbReference type="InterPro" id="IPR027417">
    <property type="entry name" value="P-loop_NTPase"/>
</dbReference>
<dbReference type="GO" id="GO:0022857">
    <property type="term" value="F:transmembrane transporter activity"/>
    <property type="evidence" value="ECO:0007669"/>
    <property type="project" value="TreeGrafter"/>
</dbReference>
<dbReference type="RefSeq" id="WP_353437825.1">
    <property type="nucleotide sequence ID" value="NZ_CP099959.1"/>
</dbReference>